<evidence type="ECO:0000313" key="16">
    <source>
        <dbReference type="Proteomes" id="UP000694406"/>
    </source>
</evidence>
<dbReference type="PANTHER" id="PTHR45897:SF5">
    <property type="entry name" value="HIGH AFFINITY CHOLINE TRANSPORTER 1"/>
    <property type="match status" value="1"/>
</dbReference>
<keyword evidence="16" id="KW-1185">Reference proteome</keyword>
<dbReference type="InterPro" id="IPR052244">
    <property type="entry name" value="Choline_transporter"/>
</dbReference>
<reference evidence="15" key="2">
    <citation type="submission" date="2025-09" db="UniProtKB">
        <authorList>
            <consortium name="Ensembl"/>
        </authorList>
    </citation>
    <scope>IDENTIFICATION</scope>
</reference>
<dbReference type="Proteomes" id="UP000694406">
    <property type="component" value="Unplaced"/>
</dbReference>
<evidence type="ECO:0000256" key="14">
    <source>
        <dbReference type="SAM" id="SignalP"/>
    </source>
</evidence>
<proteinExistence type="inferred from homology"/>
<dbReference type="GO" id="GO:0005307">
    <property type="term" value="F:choline:sodium symporter activity"/>
    <property type="evidence" value="ECO:0007669"/>
    <property type="project" value="TreeGrafter"/>
</dbReference>
<evidence type="ECO:0000256" key="3">
    <source>
        <dbReference type="ARBA" id="ARBA00022448"/>
    </source>
</evidence>
<evidence type="ECO:0000256" key="11">
    <source>
        <dbReference type="ARBA" id="ARBA00023180"/>
    </source>
</evidence>
<evidence type="ECO:0000256" key="4">
    <source>
        <dbReference type="ARBA" id="ARBA00022692"/>
    </source>
</evidence>
<keyword evidence="12" id="KW-0739">Sodium transport</keyword>
<dbReference type="GeneTree" id="ENSGT00940000166029"/>
<feature type="transmembrane region" description="Helical" evidence="13">
    <location>
        <begin position="751"/>
        <end position="772"/>
    </location>
</feature>
<feature type="transmembrane region" description="Helical" evidence="13">
    <location>
        <begin position="676"/>
        <end position="697"/>
    </location>
</feature>
<evidence type="ECO:0000256" key="12">
    <source>
        <dbReference type="ARBA" id="ARBA00023201"/>
    </source>
</evidence>
<dbReference type="InterPro" id="IPR036322">
    <property type="entry name" value="WD40_repeat_dom_sf"/>
</dbReference>
<dbReference type="CDD" id="cd11474">
    <property type="entry name" value="SLC5sbd_CHT"/>
    <property type="match status" value="1"/>
</dbReference>
<keyword evidence="4 13" id="KW-0812">Transmembrane</keyword>
<keyword evidence="6" id="KW-0530">Neurotransmitter biosynthesis</keyword>
<keyword evidence="5" id="KW-0769">Symport</keyword>
<evidence type="ECO:0000256" key="1">
    <source>
        <dbReference type="ARBA" id="ARBA00004141"/>
    </source>
</evidence>
<keyword evidence="8" id="KW-0915">Sodium</keyword>
<evidence type="ECO:0000256" key="10">
    <source>
        <dbReference type="ARBA" id="ARBA00023136"/>
    </source>
</evidence>
<keyword evidence="14" id="KW-0732">Signal</keyword>
<accession>A0A8C5SR01</accession>
<comment type="similarity">
    <text evidence="2">Belongs to the sodium:solute symporter (SSF) (TC 2.A.21) family.</text>
</comment>
<evidence type="ECO:0000256" key="5">
    <source>
        <dbReference type="ARBA" id="ARBA00022847"/>
    </source>
</evidence>
<feature type="transmembrane region" description="Helical" evidence="13">
    <location>
        <begin position="601"/>
        <end position="627"/>
    </location>
</feature>
<evidence type="ECO:0008006" key="17">
    <source>
        <dbReference type="Google" id="ProtNLM"/>
    </source>
</evidence>
<dbReference type="InterPro" id="IPR001734">
    <property type="entry name" value="Na/solute_symporter"/>
</dbReference>
<dbReference type="InterPro" id="IPR015943">
    <property type="entry name" value="WD40/YVTN_repeat-like_dom_sf"/>
</dbReference>
<organism evidence="15 16">
    <name type="scientific">Laticauda laticaudata</name>
    <name type="common">Blue-ringed sea krait</name>
    <name type="synonym">Blue-lipped sea krait</name>
    <dbReference type="NCBI Taxonomy" id="8630"/>
    <lineage>
        <taxon>Eukaryota</taxon>
        <taxon>Metazoa</taxon>
        <taxon>Chordata</taxon>
        <taxon>Craniata</taxon>
        <taxon>Vertebrata</taxon>
        <taxon>Euteleostomi</taxon>
        <taxon>Lepidosauria</taxon>
        <taxon>Squamata</taxon>
        <taxon>Bifurcata</taxon>
        <taxon>Unidentata</taxon>
        <taxon>Episquamata</taxon>
        <taxon>Toxicofera</taxon>
        <taxon>Serpentes</taxon>
        <taxon>Colubroidea</taxon>
        <taxon>Elapidae</taxon>
        <taxon>Laticaudinae</taxon>
        <taxon>Laticauda</taxon>
    </lineage>
</organism>
<keyword evidence="11" id="KW-0325">Glycoprotein</keyword>
<name>A0A8C5SR01_LATLA</name>
<evidence type="ECO:0000256" key="6">
    <source>
        <dbReference type="ARBA" id="ARBA00022979"/>
    </source>
</evidence>
<dbReference type="Pfam" id="PF00474">
    <property type="entry name" value="SSF"/>
    <property type="match status" value="1"/>
</dbReference>
<evidence type="ECO:0000256" key="7">
    <source>
        <dbReference type="ARBA" id="ARBA00022989"/>
    </source>
</evidence>
<feature type="transmembrane region" description="Helical" evidence="13">
    <location>
        <begin position="430"/>
        <end position="453"/>
    </location>
</feature>
<feature type="transmembrane region" description="Helical" evidence="13">
    <location>
        <begin position="546"/>
        <end position="567"/>
    </location>
</feature>
<dbReference type="AlphaFoldDB" id="A0A8C5SR01"/>
<dbReference type="SUPFAM" id="SSF50978">
    <property type="entry name" value="WD40 repeat-like"/>
    <property type="match status" value="1"/>
</dbReference>
<dbReference type="PANTHER" id="PTHR45897">
    <property type="entry name" value="HIGH-AFFINITY CHOLINE TRANSPORTER 1"/>
    <property type="match status" value="1"/>
</dbReference>
<feature type="transmembrane region" description="Helical" evidence="13">
    <location>
        <begin position="354"/>
        <end position="374"/>
    </location>
</feature>
<feature type="transmembrane region" description="Helical" evidence="13">
    <location>
        <begin position="648"/>
        <end position="670"/>
    </location>
</feature>
<dbReference type="Gene3D" id="1.20.1730.10">
    <property type="entry name" value="Sodium/glucose cotransporter"/>
    <property type="match status" value="1"/>
</dbReference>
<dbReference type="GO" id="GO:0008292">
    <property type="term" value="P:acetylcholine biosynthetic process"/>
    <property type="evidence" value="ECO:0007669"/>
    <property type="project" value="TreeGrafter"/>
</dbReference>
<dbReference type="GO" id="GO:0005886">
    <property type="term" value="C:plasma membrane"/>
    <property type="evidence" value="ECO:0007669"/>
    <property type="project" value="TreeGrafter"/>
</dbReference>
<feature type="transmembrane region" description="Helical" evidence="13">
    <location>
        <begin position="704"/>
        <end position="720"/>
    </location>
</feature>
<dbReference type="Gene3D" id="2.130.10.10">
    <property type="entry name" value="YVTN repeat-like/Quinoprotein amine dehydrogenase"/>
    <property type="match status" value="1"/>
</dbReference>
<feature type="signal peptide" evidence="14">
    <location>
        <begin position="1"/>
        <end position="23"/>
    </location>
</feature>
<evidence type="ECO:0000256" key="8">
    <source>
        <dbReference type="ARBA" id="ARBA00023053"/>
    </source>
</evidence>
<evidence type="ECO:0000256" key="2">
    <source>
        <dbReference type="ARBA" id="ARBA00006434"/>
    </source>
</evidence>
<keyword evidence="9" id="KW-0406">Ion transport</keyword>
<feature type="transmembrane region" description="Helical" evidence="13">
    <location>
        <begin position="515"/>
        <end position="534"/>
    </location>
</feature>
<reference evidence="15" key="1">
    <citation type="submission" date="2025-08" db="UniProtKB">
        <authorList>
            <consortium name="Ensembl"/>
        </authorList>
    </citation>
    <scope>IDENTIFICATION</scope>
</reference>
<dbReference type="Ensembl" id="ENSLLTT00000022013.1">
    <property type="protein sequence ID" value="ENSLLTP00000021231.1"/>
    <property type="gene ID" value="ENSLLTG00000015856.1"/>
</dbReference>
<feature type="transmembrane region" description="Helical" evidence="13">
    <location>
        <begin position="460"/>
        <end position="478"/>
    </location>
</feature>
<dbReference type="PROSITE" id="PS50283">
    <property type="entry name" value="NA_SOLUT_SYMP_3"/>
    <property type="match status" value="1"/>
</dbReference>
<evidence type="ECO:0000256" key="13">
    <source>
        <dbReference type="SAM" id="Phobius"/>
    </source>
</evidence>
<keyword evidence="7 13" id="KW-1133">Transmembrane helix</keyword>
<keyword evidence="10 13" id="KW-0472">Membrane</keyword>
<comment type="subcellular location">
    <subcellularLocation>
        <location evidence="1">Membrane</location>
        <topology evidence="1">Multi-pass membrane protein</topology>
    </subcellularLocation>
</comment>
<keyword evidence="3" id="KW-0813">Transport</keyword>
<protein>
    <recommendedName>
        <fullName evidence="17">High-affinity choline transporter 1</fullName>
    </recommendedName>
</protein>
<feature type="transmembrane region" description="Helical" evidence="13">
    <location>
        <begin position="395"/>
        <end position="418"/>
    </location>
</feature>
<dbReference type="InterPro" id="IPR038377">
    <property type="entry name" value="Na/Glc_symporter_sf"/>
</dbReference>
<evidence type="ECO:0000313" key="15">
    <source>
        <dbReference type="Ensembl" id="ENSLLTP00000021231.1"/>
    </source>
</evidence>
<sequence>MDRRPTNHCSCFMNLASLICTAGWLRMCGLFQCHGICVAGYENGSRNEILQLLLPPRLLARQNKGLCPERDFKVERGGICDRPIYRLKHVPGTSLLVTSGPTDSGIQVWCVVPDETDMIKLLSVISPTKTEDTSWSKIATSCAKPACVLHGQRISNLQMTEIESEKSLWVAGSASLDKIASLDFLDEATAVVCGAKGQLFLVDFRQQQGILGELEEVQTPWAQMEGLSWCAGVGSGEAPLIARLSLGGLVVLTDIRHPSSPLKMAQCCAPTSNLCGADFLSISLAPVLGDNLAVSGFDGTVQVYNTQDWDSSGQEAKPVFIHKGHIFSTPATWVGGAYINGTAEIVYLPSRGLVWVQAPVGFALSLLVGGFFFVNPMRMRNCVTLMDPIQEMYGNVMSCLLFIPPLIADIFWFAAVLASLGATMKVILDIQGYVAIILSACTVILYTLLGGLYSVAYTDVIQLIFISLSLWICIPFAIMNPATENIFHTATHNISQAPWTGKIEPEFYGRWFDDFLYLVLGAIPWQTYFQRVLAASSHKEARLISYFSGLGCFIMAIPSVLIGAVAASTDWNQTDYGLPTPYERNESALILPLVLQHLCPMYISVGGLGAIAAAVMSSGDSALLSAGSMFAHNIYRKIFRRKATEKEVLWAMRISMVAFGIISALLAFYSSSIYDLWFLSGELVYTLLFPQLCCALFLSSTNTYGSMVGFFLGFLLRLLAGEPSLKIPPVICYPGCSVVEGIFVQLFPFKMVTMLVTLVTIFSTSHLASFMFKSGILPAEWDVCQVTMDARMPVSFSRGERQMEEIQNGEQAEEAVMKDI</sequence>
<feature type="chain" id="PRO_5034429427" description="High-affinity choline transporter 1" evidence="14">
    <location>
        <begin position="24"/>
        <end position="820"/>
    </location>
</feature>
<evidence type="ECO:0000256" key="9">
    <source>
        <dbReference type="ARBA" id="ARBA00023065"/>
    </source>
</evidence>